<comment type="cofactor">
    <cofactor evidence="1">
        <name>FAD</name>
        <dbReference type="ChEBI" id="CHEBI:57692"/>
    </cofactor>
</comment>
<dbReference type="InterPro" id="IPR023753">
    <property type="entry name" value="FAD/NAD-binding_dom"/>
</dbReference>
<evidence type="ECO:0000256" key="4">
    <source>
        <dbReference type="ARBA" id="ARBA00022827"/>
    </source>
</evidence>
<dbReference type="InterPro" id="IPR051169">
    <property type="entry name" value="NADH-Q_oxidoreductase"/>
</dbReference>
<evidence type="ECO:0000313" key="7">
    <source>
        <dbReference type="EMBL" id="TGL92771.1"/>
    </source>
</evidence>
<dbReference type="OrthoDB" id="9784880at2"/>
<evidence type="ECO:0000259" key="6">
    <source>
        <dbReference type="Pfam" id="PF07992"/>
    </source>
</evidence>
<reference evidence="7 8" key="1">
    <citation type="journal article" date="2019" name="PLoS Negl. Trop. Dis.">
        <title>Revisiting the worldwide diversity of Leptospira species in the environment.</title>
        <authorList>
            <person name="Vincent A.T."/>
            <person name="Schiettekatte O."/>
            <person name="Bourhy P."/>
            <person name="Veyrier F.J."/>
            <person name="Picardeau M."/>
        </authorList>
    </citation>
    <scope>NUCLEOTIDE SEQUENCE [LARGE SCALE GENOMIC DNA]</scope>
    <source>
        <strain evidence="7 8">201702444</strain>
    </source>
</reference>
<comment type="caution">
    <text evidence="7">The sequence shown here is derived from an EMBL/GenBank/DDBJ whole genome shotgun (WGS) entry which is preliminary data.</text>
</comment>
<keyword evidence="5" id="KW-0560">Oxidoreductase</keyword>
<gene>
    <name evidence="7" type="ORF">EHQ76_19575</name>
</gene>
<protein>
    <submittedName>
        <fullName evidence="7">NADH dehydrogenase FAD-containing subunit</fullName>
    </submittedName>
</protein>
<accession>A0A5F2AXP4</accession>
<evidence type="ECO:0000256" key="1">
    <source>
        <dbReference type="ARBA" id="ARBA00001974"/>
    </source>
</evidence>
<dbReference type="SUPFAM" id="SSF51905">
    <property type="entry name" value="FAD/NAD(P)-binding domain"/>
    <property type="match status" value="1"/>
</dbReference>
<dbReference type="PANTHER" id="PTHR42913">
    <property type="entry name" value="APOPTOSIS-INDUCING FACTOR 1"/>
    <property type="match status" value="1"/>
</dbReference>
<dbReference type="GO" id="GO:0003955">
    <property type="term" value="F:NAD(P)H dehydrogenase (quinone) activity"/>
    <property type="evidence" value="ECO:0007669"/>
    <property type="project" value="TreeGrafter"/>
</dbReference>
<keyword evidence="4" id="KW-0274">FAD</keyword>
<dbReference type="EMBL" id="RQGN01000104">
    <property type="protein sequence ID" value="TGL92771.1"/>
    <property type="molecule type" value="Genomic_DNA"/>
</dbReference>
<sequence length="438" mass="48307">MVGQPLSYAADPKWISRKKKFTRFCHGKIPGRVFLTDREANMSQGKTVLIAGGGYAGIVAANRLVRKKLPLEIVLVTAQEQFQERIRNHQLLAGTLKRTYSVRSLLHKKVKLVIERIAKIEPESKRVILENGSELGYDHLIYSLGVHGSKVETSGDSYVGVSDVEACAKMHERIKQNESAKITVLGAGLSGIETAAELSKVFPKSIVTLVDSNTFGKGFSDEGKNKMIGFFSENNVRILDNTKIIKYADKKLITANGEEISHDFCILANGLAASKVGGASGLRTNPIGQVYVNEFLEVEDHPEIIGAGDCVQVVSSGYDHLRMACATALPMGVYAAERLSHKLGIDSKKGKIPFSLAYLGRNVSLGREDGVIQESNPDDSPTDKIWTAKSAKWIKELICKFTILSFRFEKSFDFYFWKSFSENKEEFASGTLATETEK</sequence>
<feature type="domain" description="FAD/NAD(P)-binding" evidence="6">
    <location>
        <begin position="47"/>
        <end position="321"/>
    </location>
</feature>
<dbReference type="PRINTS" id="PR00469">
    <property type="entry name" value="PNDRDTASEII"/>
</dbReference>
<proteinExistence type="inferred from homology"/>
<dbReference type="Pfam" id="PF07992">
    <property type="entry name" value="Pyr_redox_2"/>
    <property type="match status" value="1"/>
</dbReference>
<evidence type="ECO:0000256" key="2">
    <source>
        <dbReference type="ARBA" id="ARBA00005272"/>
    </source>
</evidence>
<dbReference type="PANTHER" id="PTHR42913:SF3">
    <property type="entry name" value="64 KDA MITOCHONDRIAL NADH DEHYDROGENASE (EUROFUNG)"/>
    <property type="match status" value="1"/>
</dbReference>
<dbReference type="InterPro" id="IPR036188">
    <property type="entry name" value="FAD/NAD-bd_sf"/>
</dbReference>
<evidence type="ECO:0000256" key="3">
    <source>
        <dbReference type="ARBA" id="ARBA00022630"/>
    </source>
</evidence>
<organism evidence="7 8">
    <name type="scientific">Leptospira barantonii</name>
    <dbReference type="NCBI Taxonomy" id="2023184"/>
    <lineage>
        <taxon>Bacteria</taxon>
        <taxon>Pseudomonadati</taxon>
        <taxon>Spirochaetota</taxon>
        <taxon>Spirochaetia</taxon>
        <taxon>Leptospirales</taxon>
        <taxon>Leptospiraceae</taxon>
        <taxon>Leptospira</taxon>
    </lineage>
</organism>
<dbReference type="GO" id="GO:0019646">
    <property type="term" value="P:aerobic electron transport chain"/>
    <property type="evidence" value="ECO:0007669"/>
    <property type="project" value="TreeGrafter"/>
</dbReference>
<dbReference type="Gene3D" id="3.50.50.100">
    <property type="match status" value="1"/>
</dbReference>
<comment type="similarity">
    <text evidence="2">Belongs to the NADH dehydrogenase family.</text>
</comment>
<dbReference type="AlphaFoldDB" id="A0A5F2AXP4"/>
<keyword evidence="3" id="KW-0285">Flavoprotein</keyword>
<name>A0A5F2AXP4_9LEPT</name>
<dbReference type="Proteomes" id="UP000298429">
    <property type="component" value="Unassembled WGS sequence"/>
</dbReference>
<dbReference type="PRINTS" id="PR00368">
    <property type="entry name" value="FADPNR"/>
</dbReference>
<evidence type="ECO:0000256" key="5">
    <source>
        <dbReference type="ARBA" id="ARBA00023002"/>
    </source>
</evidence>
<evidence type="ECO:0000313" key="8">
    <source>
        <dbReference type="Proteomes" id="UP000298429"/>
    </source>
</evidence>